<comment type="caution">
    <text evidence="9">The sequence shown here is derived from an EMBL/GenBank/DDBJ whole genome shotgun (WGS) entry which is preliminary data.</text>
</comment>
<dbReference type="InterPro" id="IPR015424">
    <property type="entry name" value="PyrdxlP-dep_Trfase"/>
</dbReference>
<dbReference type="GO" id="GO:0019265">
    <property type="term" value="P:glycine biosynthetic process, by transamination of glyoxylate"/>
    <property type="evidence" value="ECO:0007669"/>
    <property type="project" value="TreeGrafter"/>
</dbReference>
<dbReference type="InterPro" id="IPR015421">
    <property type="entry name" value="PyrdxlP-dep_Trfase_major"/>
</dbReference>
<evidence type="ECO:0000259" key="8">
    <source>
        <dbReference type="Pfam" id="PF00266"/>
    </source>
</evidence>
<dbReference type="FunFam" id="3.40.640.10:FF:000054">
    <property type="entry name" value="Serine--glyoxylate aminotransferase"/>
    <property type="match status" value="1"/>
</dbReference>
<dbReference type="InterPro" id="IPR015422">
    <property type="entry name" value="PyrdxlP-dep_Trfase_small"/>
</dbReference>
<evidence type="ECO:0000256" key="2">
    <source>
        <dbReference type="ARBA" id="ARBA00009236"/>
    </source>
</evidence>
<keyword evidence="10" id="KW-1185">Reference proteome</keyword>
<comment type="cofactor">
    <cofactor evidence="1 5 7">
        <name>pyridoxal 5'-phosphate</name>
        <dbReference type="ChEBI" id="CHEBI:597326"/>
    </cofactor>
</comment>
<dbReference type="Proteomes" id="UP000526408">
    <property type="component" value="Unassembled WGS sequence"/>
</dbReference>
<evidence type="ECO:0000256" key="3">
    <source>
        <dbReference type="ARBA" id="ARBA00022898"/>
    </source>
</evidence>
<feature type="domain" description="Aminotransferase class V" evidence="8">
    <location>
        <begin position="74"/>
        <end position="330"/>
    </location>
</feature>
<evidence type="ECO:0000256" key="6">
    <source>
        <dbReference type="RuleBase" id="RU004075"/>
    </source>
</evidence>
<keyword evidence="9" id="KW-0032">Aminotransferase</keyword>
<dbReference type="PANTHER" id="PTHR21152:SF40">
    <property type="entry name" value="ALANINE--GLYOXYLATE AMINOTRANSFERASE"/>
    <property type="match status" value="1"/>
</dbReference>
<accession>A0A7X6JW57</accession>
<proteinExistence type="inferred from homology"/>
<reference evidence="9 10" key="1">
    <citation type="submission" date="2020-04" db="EMBL/GenBank/DDBJ databases">
        <authorList>
            <person name="Yoon J."/>
        </authorList>
    </citation>
    <scope>NUCLEOTIDE SEQUENCE [LARGE SCALE GENOMIC DNA]</scope>
    <source>
        <strain evidence="9 10">KMU-115</strain>
    </source>
</reference>
<dbReference type="Pfam" id="PF00266">
    <property type="entry name" value="Aminotran_5"/>
    <property type="match status" value="1"/>
</dbReference>
<dbReference type="InterPro" id="IPR000192">
    <property type="entry name" value="Aminotrans_V_dom"/>
</dbReference>
<sequence>MSLANGRHYLAIPGPSVMPDRVLQAMHRPAPNIYTGELVDLTASLVPDLKAIARTRHHVAMYIANGHGVWEAALANTLSRGDRILILGTGRFCLGWGEMAAAMGVDCQIIDFGQRSDIDMARVAEALAADTDHRIKAVMAVQVDTSTSVKNDIAALRATLDAAGHPALLFSDNIACLACDEFHMDDWGVDVMVTGSQKGLMTPPGMGFVFFNDKADRARETANLVTSYWDWRPRANPEEYYRYFNGTAPTHHLYGLRTALDMILKEEGLEAVWHRHAVLARAVWAALEVWGQAGPVRPNIADRAKRSHAVTTVNFGNGNGQRLRDWMTANAGVTLGIPLGEIAGPNGRKEDFLRIGHMGHVNAHMVLGVLASLQAGMAALQIPHGPTGLEAAVNVIAEG</sequence>
<name>A0A7X6JW57_9RHOB</name>
<dbReference type="EMBL" id="JAAZQQ010000001">
    <property type="protein sequence ID" value="NKX43365.1"/>
    <property type="molecule type" value="Genomic_DNA"/>
</dbReference>
<evidence type="ECO:0000256" key="4">
    <source>
        <dbReference type="PIRSR" id="PIRSR000524-1"/>
    </source>
</evidence>
<evidence type="ECO:0000256" key="7">
    <source>
        <dbReference type="RuleBase" id="RU004504"/>
    </source>
</evidence>
<gene>
    <name evidence="9" type="ORF">HCU73_02085</name>
</gene>
<comment type="similarity">
    <text evidence="2 6">Belongs to the class-V pyridoxal-phosphate-dependent aminotransferase family.</text>
</comment>
<evidence type="ECO:0000313" key="10">
    <source>
        <dbReference type="Proteomes" id="UP000526408"/>
    </source>
</evidence>
<evidence type="ECO:0000256" key="1">
    <source>
        <dbReference type="ARBA" id="ARBA00001933"/>
    </source>
</evidence>
<organism evidence="9 10">
    <name type="scientific">Roseicyclus persicicus</name>
    <dbReference type="NCBI Taxonomy" id="2650661"/>
    <lineage>
        <taxon>Bacteria</taxon>
        <taxon>Pseudomonadati</taxon>
        <taxon>Pseudomonadota</taxon>
        <taxon>Alphaproteobacteria</taxon>
        <taxon>Rhodobacterales</taxon>
        <taxon>Roseobacteraceae</taxon>
        <taxon>Roseicyclus</taxon>
    </lineage>
</organism>
<dbReference type="GO" id="GO:0008453">
    <property type="term" value="F:alanine-glyoxylate transaminase activity"/>
    <property type="evidence" value="ECO:0007669"/>
    <property type="project" value="TreeGrafter"/>
</dbReference>
<dbReference type="GO" id="GO:0004760">
    <property type="term" value="F:L-serine-pyruvate transaminase activity"/>
    <property type="evidence" value="ECO:0007669"/>
    <property type="project" value="TreeGrafter"/>
</dbReference>
<dbReference type="PROSITE" id="PS00595">
    <property type="entry name" value="AA_TRANSFER_CLASS_5"/>
    <property type="match status" value="1"/>
</dbReference>
<evidence type="ECO:0000313" key="9">
    <source>
        <dbReference type="EMBL" id="NKX43365.1"/>
    </source>
</evidence>
<dbReference type="Gene3D" id="3.40.640.10">
    <property type="entry name" value="Type I PLP-dependent aspartate aminotransferase-like (Major domain)"/>
    <property type="match status" value="1"/>
</dbReference>
<protein>
    <submittedName>
        <fullName evidence="9">Aminotransferase class V-fold PLP-dependent enzyme</fullName>
    </submittedName>
</protein>
<dbReference type="RefSeq" id="WP_168621736.1">
    <property type="nucleotide sequence ID" value="NZ_JAAZQQ010000001.1"/>
</dbReference>
<dbReference type="InterPro" id="IPR024169">
    <property type="entry name" value="SP_NH2Trfase/AEP_transaminase"/>
</dbReference>
<dbReference type="PIRSF" id="PIRSF000524">
    <property type="entry name" value="SPT"/>
    <property type="match status" value="1"/>
</dbReference>
<dbReference type="SUPFAM" id="SSF53383">
    <property type="entry name" value="PLP-dependent transferases"/>
    <property type="match status" value="1"/>
</dbReference>
<dbReference type="Gene3D" id="3.90.1150.10">
    <property type="entry name" value="Aspartate Aminotransferase, domain 1"/>
    <property type="match status" value="1"/>
</dbReference>
<feature type="modified residue" description="N6-(pyridoxal phosphate)lysine" evidence="5">
    <location>
        <position position="198"/>
    </location>
</feature>
<dbReference type="InterPro" id="IPR020578">
    <property type="entry name" value="Aminotrans_V_PyrdxlP_BS"/>
</dbReference>
<keyword evidence="9" id="KW-0808">Transferase</keyword>
<evidence type="ECO:0000256" key="5">
    <source>
        <dbReference type="PIRSR" id="PIRSR000524-50"/>
    </source>
</evidence>
<dbReference type="PANTHER" id="PTHR21152">
    <property type="entry name" value="AMINOTRANSFERASE CLASS V"/>
    <property type="match status" value="1"/>
</dbReference>
<dbReference type="AlphaFoldDB" id="A0A7X6JW57"/>
<feature type="binding site" evidence="4">
    <location>
        <position position="354"/>
    </location>
    <ligand>
        <name>substrate</name>
    </ligand>
</feature>
<keyword evidence="3 5" id="KW-0663">Pyridoxal phosphate</keyword>